<dbReference type="RefSeq" id="WP_340364733.1">
    <property type="nucleotide sequence ID" value="NZ_JBBKZV010000009.1"/>
</dbReference>
<dbReference type="EMBL" id="JBBKZV010000009">
    <property type="protein sequence ID" value="MEJ8823704.1"/>
    <property type="molecule type" value="Genomic_DNA"/>
</dbReference>
<keyword evidence="3" id="KW-1185">Reference proteome</keyword>
<feature type="compositionally biased region" description="Basic and acidic residues" evidence="1">
    <location>
        <begin position="63"/>
        <end position="85"/>
    </location>
</feature>
<evidence type="ECO:0000313" key="2">
    <source>
        <dbReference type="EMBL" id="MEJ8823704.1"/>
    </source>
</evidence>
<sequence length="85" mass="9409">MNTVFELLVDEAIPGHFYWTIVWRGTKGDLPRVIASAPGPMPSRSWAMARGQAALRVVEQAEGEEKSPFPGRRVDRDADTVRGSI</sequence>
<gene>
    <name evidence="2" type="ORF">WKW80_16955</name>
</gene>
<evidence type="ECO:0008006" key="4">
    <source>
        <dbReference type="Google" id="ProtNLM"/>
    </source>
</evidence>
<proteinExistence type="predicted"/>
<protein>
    <recommendedName>
        <fullName evidence="4">DUF1508 domain-containing protein</fullName>
    </recommendedName>
</protein>
<reference evidence="2 3" key="1">
    <citation type="submission" date="2024-03" db="EMBL/GenBank/DDBJ databases">
        <title>Novel species of the genus Variovorax.</title>
        <authorList>
            <person name="Liu Q."/>
            <person name="Xin Y.-H."/>
        </authorList>
    </citation>
    <scope>NUCLEOTIDE SEQUENCE [LARGE SCALE GENOMIC DNA]</scope>
    <source>
        <strain evidence="2 3">KACC 18501</strain>
    </source>
</reference>
<organism evidence="2 3">
    <name type="scientific">Variovorax humicola</name>
    <dbReference type="NCBI Taxonomy" id="1769758"/>
    <lineage>
        <taxon>Bacteria</taxon>
        <taxon>Pseudomonadati</taxon>
        <taxon>Pseudomonadota</taxon>
        <taxon>Betaproteobacteria</taxon>
        <taxon>Burkholderiales</taxon>
        <taxon>Comamonadaceae</taxon>
        <taxon>Variovorax</taxon>
    </lineage>
</organism>
<accession>A0ABU8W0X5</accession>
<comment type="caution">
    <text evidence="2">The sequence shown here is derived from an EMBL/GenBank/DDBJ whole genome shotgun (WGS) entry which is preliminary data.</text>
</comment>
<name>A0ABU8W0X5_9BURK</name>
<evidence type="ECO:0000313" key="3">
    <source>
        <dbReference type="Proteomes" id="UP001363010"/>
    </source>
</evidence>
<dbReference type="Proteomes" id="UP001363010">
    <property type="component" value="Unassembled WGS sequence"/>
</dbReference>
<feature type="region of interest" description="Disordered" evidence="1">
    <location>
        <begin position="61"/>
        <end position="85"/>
    </location>
</feature>
<evidence type="ECO:0000256" key="1">
    <source>
        <dbReference type="SAM" id="MobiDB-lite"/>
    </source>
</evidence>